<dbReference type="PANTHER" id="PTHR45758">
    <property type="entry name" value="MITOFERRIN-1-RELATED"/>
    <property type="match status" value="1"/>
</dbReference>
<sequence length="292" mass="32492">MDFQTIAASVAGAVGSKIVFHPLDTIRTLQQTSTNFSYVLPFPRYFRGLGAAVALTTPAFTTYMVAYRQCKRELTPYYGETAMANYVISGAVAEIVSSVIWTPMEVVKGRMQILDSAGPSSTMALVNRIYHKEGIRGFFRGYVMGVVTFLPHSVVWWASYEHCKEYISKTRKDQSSNELTALEYGVSSAIAGTTAATASNFLDIVKTRQQLAVSDEISRIRPDDQQSVLRVARNLIREVGLFRALFKGLHIRLMHSLPSSILAMIIVEKINPDTSHARNRAVEPPELVEFET</sequence>
<reference evidence="11" key="1">
    <citation type="submission" date="2014-02" db="EMBL/GenBank/DDBJ databases">
        <authorList>
            <person name="Genoscope - CEA"/>
        </authorList>
    </citation>
    <scope>NUCLEOTIDE SEQUENCE</scope>
    <source>
        <strain evidence="11">LS3</strain>
    </source>
</reference>
<dbReference type="PANTHER" id="PTHR45758:SF3">
    <property type="entry name" value="MITOCHONDRIAL SUBSTRATE CARRIER FAMILY PROTEIN E"/>
    <property type="match status" value="1"/>
</dbReference>
<name>A0A060T3I2_BLAAD</name>
<evidence type="ECO:0000256" key="10">
    <source>
        <dbReference type="SAM" id="Phobius"/>
    </source>
</evidence>
<comment type="similarity">
    <text evidence="2 9">Belongs to the mitochondrial carrier (TC 2.A.29) family.</text>
</comment>
<keyword evidence="3 9" id="KW-0813">Transport</keyword>
<dbReference type="PhylomeDB" id="A0A060T3I2"/>
<feature type="transmembrane region" description="Helical" evidence="10">
    <location>
        <begin position="45"/>
        <end position="66"/>
    </location>
</feature>
<dbReference type="InterPro" id="IPR023395">
    <property type="entry name" value="MCP_dom_sf"/>
</dbReference>
<protein>
    <submittedName>
        <fullName evidence="11">ARAD1A09922p</fullName>
    </submittedName>
</protein>
<evidence type="ECO:0000256" key="6">
    <source>
        <dbReference type="ARBA" id="ARBA00023128"/>
    </source>
</evidence>
<comment type="subcellular location">
    <subcellularLocation>
        <location evidence="1">Mitochondrion membrane</location>
        <topology evidence="1">Multi-pass membrane protein</topology>
    </subcellularLocation>
</comment>
<feature type="transmembrane region" description="Helical" evidence="10">
    <location>
        <begin position="138"/>
        <end position="158"/>
    </location>
</feature>
<reference evidence="11" key="2">
    <citation type="submission" date="2014-06" db="EMBL/GenBank/DDBJ databases">
        <title>The complete genome of Blastobotrys (Arxula) adeninivorans LS3 - a yeast of biotechnological interest.</title>
        <authorList>
            <person name="Kunze G."/>
            <person name="Gaillardin C."/>
            <person name="Czernicka M."/>
            <person name="Durrens P."/>
            <person name="Martin T."/>
            <person name="Boer E."/>
            <person name="Gabaldon T."/>
            <person name="Cruz J."/>
            <person name="Talla E."/>
            <person name="Marck C."/>
            <person name="Goffeau A."/>
            <person name="Barbe V."/>
            <person name="Baret P."/>
            <person name="Baronian K."/>
            <person name="Beier S."/>
            <person name="Bleykasten C."/>
            <person name="Bode R."/>
            <person name="Casaregola S."/>
            <person name="Despons L."/>
            <person name="Fairhead C."/>
            <person name="Giersberg M."/>
            <person name="Gierski P."/>
            <person name="Hahnel U."/>
            <person name="Hartmann A."/>
            <person name="Jankowska D."/>
            <person name="Jubin C."/>
            <person name="Jung P."/>
            <person name="Lafontaine I."/>
            <person name="Leh-Louis V."/>
            <person name="Lemaire M."/>
            <person name="Marcet-Houben M."/>
            <person name="Mascher M."/>
            <person name="Morel G."/>
            <person name="Richard G.-F."/>
            <person name="Riechen J."/>
            <person name="Sacerdot C."/>
            <person name="Sarkar A."/>
            <person name="Savel G."/>
            <person name="Schacherer J."/>
            <person name="Sherman D."/>
            <person name="Straub M.-L."/>
            <person name="Stein N."/>
            <person name="Thierry A."/>
            <person name="Trautwein-Schult A."/>
            <person name="Westhof E."/>
            <person name="Worch S."/>
            <person name="Dujon B."/>
            <person name="Souciet J.-L."/>
            <person name="Wincker P."/>
            <person name="Scholz U."/>
            <person name="Neuveglise N."/>
        </authorList>
    </citation>
    <scope>NUCLEOTIDE SEQUENCE</scope>
    <source>
        <strain evidence="11">LS3</strain>
    </source>
</reference>
<keyword evidence="4 8" id="KW-0812">Transmembrane</keyword>
<dbReference type="Pfam" id="PF00153">
    <property type="entry name" value="Mito_carr"/>
    <property type="match status" value="2"/>
</dbReference>
<evidence type="ECO:0000256" key="8">
    <source>
        <dbReference type="PROSITE-ProRule" id="PRU00282"/>
    </source>
</evidence>
<evidence type="ECO:0000256" key="2">
    <source>
        <dbReference type="ARBA" id="ARBA00006375"/>
    </source>
</evidence>
<organism evidence="11">
    <name type="scientific">Blastobotrys adeninivorans</name>
    <name type="common">Yeast</name>
    <name type="synonym">Arxula adeninivorans</name>
    <dbReference type="NCBI Taxonomy" id="409370"/>
    <lineage>
        <taxon>Eukaryota</taxon>
        <taxon>Fungi</taxon>
        <taxon>Dikarya</taxon>
        <taxon>Ascomycota</taxon>
        <taxon>Saccharomycotina</taxon>
        <taxon>Dipodascomycetes</taxon>
        <taxon>Dipodascales</taxon>
        <taxon>Trichomonascaceae</taxon>
        <taxon>Blastobotrys</taxon>
    </lineage>
</organism>
<feature type="repeat" description="Solcar" evidence="8">
    <location>
        <begin position="81"/>
        <end position="166"/>
    </location>
</feature>
<dbReference type="EMBL" id="HG937691">
    <property type="protein sequence ID" value="CDP33462.1"/>
    <property type="molecule type" value="Genomic_DNA"/>
</dbReference>
<feature type="repeat" description="Solcar" evidence="8">
    <location>
        <begin position="179"/>
        <end position="273"/>
    </location>
</feature>
<dbReference type="GO" id="GO:0031966">
    <property type="term" value="C:mitochondrial membrane"/>
    <property type="evidence" value="ECO:0007669"/>
    <property type="project" value="UniProtKB-SubCell"/>
</dbReference>
<gene>
    <name evidence="11" type="ORF">GNLVRS02_ARAD1A09922g</name>
</gene>
<dbReference type="SUPFAM" id="SSF103506">
    <property type="entry name" value="Mitochondrial carrier"/>
    <property type="match status" value="1"/>
</dbReference>
<proteinExistence type="inferred from homology"/>
<dbReference type="Gene3D" id="1.50.40.10">
    <property type="entry name" value="Mitochondrial carrier domain"/>
    <property type="match status" value="1"/>
</dbReference>
<evidence type="ECO:0000313" key="11">
    <source>
        <dbReference type="EMBL" id="CDP33462.1"/>
    </source>
</evidence>
<evidence type="ECO:0000256" key="5">
    <source>
        <dbReference type="ARBA" id="ARBA00022989"/>
    </source>
</evidence>
<dbReference type="InterPro" id="IPR018108">
    <property type="entry name" value="MCP_transmembrane"/>
</dbReference>
<accession>A0A060T3I2</accession>
<keyword evidence="6" id="KW-0496">Mitochondrion</keyword>
<evidence type="ECO:0000256" key="9">
    <source>
        <dbReference type="RuleBase" id="RU000488"/>
    </source>
</evidence>
<evidence type="ECO:0000256" key="1">
    <source>
        <dbReference type="ARBA" id="ARBA00004225"/>
    </source>
</evidence>
<evidence type="ECO:0000256" key="7">
    <source>
        <dbReference type="ARBA" id="ARBA00023136"/>
    </source>
</evidence>
<dbReference type="AlphaFoldDB" id="A0A060T3I2"/>
<dbReference type="PROSITE" id="PS50920">
    <property type="entry name" value="SOLCAR"/>
    <property type="match status" value="2"/>
</dbReference>
<dbReference type="GO" id="GO:0005381">
    <property type="term" value="F:iron ion transmembrane transporter activity"/>
    <property type="evidence" value="ECO:0007669"/>
    <property type="project" value="UniProtKB-ARBA"/>
</dbReference>
<keyword evidence="5 10" id="KW-1133">Transmembrane helix</keyword>
<evidence type="ECO:0000256" key="4">
    <source>
        <dbReference type="ARBA" id="ARBA00022692"/>
    </source>
</evidence>
<evidence type="ECO:0000256" key="3">
    <source>
        <dbReference type="ARBA" id="ARBA00022448"/>
    </source>
</evidence>
<keyword evidence="7 8" id="KW-0472">Membrane</keyword>